<evidence type="ECO:0000313" key="2">
    <source>
        <dbReference type="Proteomes" id="UP000251889"/>
    </source>
</evidence>
<dbReference type="OrthoDB" id="759189at2"/>
<comment type="caution">
    <text evidence="1">The sequence shown here is derived from an EMBL/GenBank/DDBJ whole genome shotgun (WGS) entry which is preliminary data.</text>
</comment>
<keyword evidence="2" id="KW-1185">Reference proteome</keyword>
<dbReference type="EMBL" id="QMFY01000009">
    <property type="protein sequence ID" value="RAV99912.1"/>
    <property type="molecule type" value="Genomic_DNA"/>
</dbReference>
<evidence type="ECO:0000313" key="1">
    <source>
        <dbReference type="EMBL" id="RAV99912.1"/>
    </source>
</evidence>
<dbReference type="RefSeq" id="WP_112748258.1">
    <property type="nucleotide sequence ID" value="NZ_QMFY01000009.1"/>
</dbReference>
<dbReference type="AlphaFoldDB" id="A0A364Y0W9"/>
<sequence length="241" mass="26687">MQKNFIVVGALFLSIATTGVHGQSVVGGIQGKGLDMQTAPNGYVTGLPLAPLAREGNYYLFDEWSTGTIYLESVKIENHYFKYDIKLNQMEIKLGNEVKVLDGRRVKQFDLVTAEGSKTFINAAEFKLNGTPLIGFFNVIADGTWKVLSKTDTKIQKSTYVSSLDAGDRKEKIVKDVRYFIAQDSNLIDPKKIKKKTVHDIFKNQPENVRQQIIDSNFNTKSIVGLTSLVSLLNSSASAAN</sequence>
<dbReference type="Proteomes" id="UP000251889">
    <property type="component" value="Unassembled WGS sequence"/>
</dbReference>
<reference evidence="1 2" key="1">
    <citation type="submission" date="2018-06" db="EMBL/GenBank/DDBJ databases">
        <title>Chryseolinea flavus sp. nov., a member of the phylum Bacteroidetes isolated from soil.</title>
        <authorList>
            <person name="Li Y."/>
            <person name="Wang J."/>
        </authorList>
    </citation>
    <scope>NUCLEOTIDE SEQUENCE [LARGE SCALE GENOMIC DNA]</scope>
    <source>
        <strain evidence="1 2">SDU1-6</strain>
    </source>
</reference>
<proteinExistence type="predicted"/>
<gene>
    <name evidence="1" type="ORF">DQQ10_17900</name>
</gene>
<organism evidence="1 2">
    <name type="scientific">Pseudochryseolinea flava</name>
    <dbReference type="NCBI Taxonomy" id="2059302"/>
    <lineage>
        <taxon>Bacteria</taxon>
        <taxon>Pseudomonadati</taxon>
        <taxon>Bacteroidota</taxon>
        <taxon>Cytophagia</taxon>
        <taxon>Cytophagales</taxon>
        <taxon>Fulvivirgaceae</taxon>
        <taxon>Pseudochryseolinea</taxon>
    </lineage>
</organism>
<name>A0A364Y0W9_9BACT</name>
<accession>A0A364Y0W9</accession>
<protein>
    <submittedName>
        <fullName evidence="1">Uncharacterized protein</fullName>
    </submittedName>
</protein>